<dbReference type="EMBL" id="RBII01000002">
    <property type="protein sequence ID" value="RKQ69129.1"/>
    <property type="molecule type" value="Genomic_DNA"/>
</dbReference>
<comment type="caution">
    <text evidence="1">The sequence shown here is derived from an EMBL/GenBank/DDBJ whole genome shotgun (WGS) entry which is preliminary data.</text>
</comment>
<reference evidence="1 2" key="1">
    <citation type="submission" date="2018-10" db="EMBL/GenBank/DDBJ databases">
        <title>Genomic Encyclopedia of Type Strains, Phase IV (KMG-IV): sequencing the most valuable type-strain genomes for metagenomic binning, comparative biology and taxonomic classification.</title>
        <authorList>
            <person name="Goeker M."/>
        </authorList>
    </citation>
    <scope>NUCLEOTIDE SEQUENCE [LARGE SCALE GENOMIC DNA]</scope>
    <source>
        <strain evidence="1 2">DSM 22008</strain>
    </source>
</reference>
<evidence type="ECO:0000313" key="1">
    <source>
        <dbReference type="EMBL" id="RKQ69129.1"/>
    </source>
</evidence>
<sequence length="164" mass="18237">MTDGFNSSSELTTEVESEMNLFKTPNNLIKLCTVALTGVLIAMPTHAQTNDRVKSAKPIAHSQMKASPCVNPMEPCGGQIFTLDVRKVKSLKLQDRDLKKYIMSQIHEQYPEASEETLEGSSGLLIALLASVQDTPDVEDIELELVKWPPVITFEFKIKIKFGK</sequence>
<keyword evidence="2" id="KW-1185">Reference proteome</keyword>
<proteinExistence type="predicted"/>
<gene>
    <name evidence="1" type="ORF">DES40_1913</name>
</gene>
<protein>
    <submittedName>
        <fullName evidence="1">Uncharacterized protein</fullName>
    </submittedName>
</protein>
<dbReference type="AlphaFoldDB" id="A0A420WDM8"/>
<evidence type="ECO:0000313" key="2">
    <source>
        <dbReference type="Proteomes" id="UP000282211"/>
    </source>
</evidence>
<dbReference type="RefSeq" id="WP_121101292.1">
    <property type="nucleotide sequence ID" value="NZ_RBII01000002.1"/>
</dbReference>
<organism evidence="1 2">
    <name type="scientific">Litorimonas taeanensis</name>
    <dbReference type="NCBI Taxonomy" id="568099"/>
    <lineage>
        <taxon>Bacteria</taxon>
        <taxon>Pseudomonadati</taxon>
        <taxon>Pseudomonadota</taxon>
        <taxon>Alphaproteobacteria</taxon>
        <taxon>Maricaulales</taxon>
        <taxon>Robiginitomaculaceae</taxon>
    </lineage>
</organism>
<name>A0A420WDM8_9PROT</name>
<dbReference type="InParanoid" id="A0A420WDM8"/>
<accession>A0A420WDM8</accession>
<dbReference type="Proteomes" id="UP000282211">
    <property type="component" value="Unassembled WGS sequence"/>
</dbReference>